<keyword evidence="1" id="KW-0812">Transmembrane</keyword>
<dbReference type="RefSeq" id="WP_344827654.1">
    <property type="nucleotide sequence ID" value="NZ_BAAAUV010000006.1"/>
</dbReference>
<feature type="transmembrane region" description="Helical" evidence="1">
    <location>
        <begin position="237"/>
        <end position="258"/>
    </location>
</feature>
<evidence type="ECO:0000313" key="3">
    <source>
        <dbReference type="Proteomes" id="UP001501237"/>
    </source>
</evidence>
<proteinExistence type="predicted"/>
<keyword evidence="3" id="KW-1185">Reference proteome</keyword>
<accession>A0ABP6QBH0</accession>
<keyword evidence="1" id="KW-0472">Membrane</keyword>
<keyword evidence="1" id="KW-1133">Transmembrane helix</keyword>
<evidence type="ECO:0000313" key="2">
    <source>
        <dbReference type="EMBL" id="GAA3210409.1"/>
    </source>
</evidence>
<feature type="transmembrane region" description="Helical" evidence="1">
    <location>
        <begin position="155"/>
        <end position="173"/>
    </location>
</feature>
<dbReference type="EMBL" id="BAAAUV010000006">
    <property type="protein sequence ID" value="GAA3210409.1"/>
    <property type="molecule type" value="Genomic_DNA"/>
</dbReference>
<sequence length="294" mass="32462">MNVLRRWMFGPVPQARVAWLRVIAYGFLPVDMLLLTRSALDHAELPAELFRPVRLARWVHLPAPTPAAMWTVLVVVLVCAAIAGVASFRDGIDRRIVTAAGYAAAIGYLWWVVISMSYGKVDHDHLALVVALFALPSCGRARVGDRTPSEAAAWSVRMIQVAVVAAYFLSSWAKMRIGGTGWPGGETTAWALSRRGTPFGRWFLDYPDLLHFFQYLTLVVEFSSPLLLVLRGRPLYAYAAFFAGFHVVTYAMMTIHFLPHAIFLTAFLPLELIRARATPPPAVPEPSEGVAATS</sequence>
<protein>
    <submittedName>
        <fullName evidence="2">HTTM domain-containing protein</fullName>
    </submittedName>
</protein>
<feature type="transmembrane region" description="Helical" evidence="1">
    <location>
        <begin position="212"/>
        <end position="230"/>
    </location>
</feature>
<organism evidence="2 3">
    <name type="scientific">Actinocorallia longicatena</name>
    <dbReference type="NCBI Taxonomy" id="111803"/>
    <lineage>
        <taxon>Bacteria</taxon>
        <taxon>Bacillati</taxon>
        <taxon>Actinomycetota</taxon>
        <taxon>Actinomycetes</taxon>
        <taxon>Streptosporangiales</taxon>
        <taxon>Thermomonosporaceae</taxon>
        <taxon>Actinocorallia</taxon>
    </lineage>
</organism>
<gene>
    <name evidence="2" type="ORF">GCM10010468_28330</name>
</gene>
<evidence type="ECO:0000256" key="1">
    <source>
        <dbReference type="SAM" id="Phobius"/>
    </source>
</evidence>
<feature type="transmembrane region" description="Helical" evidence="1">
    <location>
        <begin position="67"/>
        <end position="88"/>
    </location>
</feature>
<reference evidence="3" key="1">
    <citation type="journal article" date="2019" name="Int. J. Syst. Evol. Microbiol.">
        <title>The Global Catalogue of Microorganisms (GCM) 10K type strain sequencing project: providing services to taxonomists for standard genome sequencing and annotation.</title>
        <authorList>
            <consortium name="The Broad Institute Genomics Platform"/>
            <consortium name="The Broad Institute Genome Sequencing Center for Infectious Disease"/>
            <person name="Wu L."/>
            <person name="Ma J."/>
        </authorList>
    </citation>
    <scope>NUCLEOTIDE SEQUENCE [LARGE SCALE GENOMIC DNA]</scope>
    <source>
        <strain evidence="3">JCM 9377</strain>
    </source>
</reference>
<feature type="transmembrane region" description="Helical" evidence="1">
    <location>
        <begin position="100"/>
        <end position="119"/>
    </location>
</feature>
<feature type="transmembrane region" description="Helical" evidence="1">
    <location>
        <begin position="125"/>
        <end position="143"/>
    </location>
</feature>
<dbReference type="Proteomes" id="UP001501237">
    <property type="component" value="Unassembled WGS sequence"/>
</dbReference>
<feature type="transmembrane region" description="Helical" evidence="1">
    <location>
        <begin position="20"/>
        <end position="40"/>
    </location>
</feature>
<comment type="caution">
    <text evidence="2">The sequence shown here is derived from an EMBL/GenBank/DDBJ whole genome shotgun (WGS) entry which is preliminary data.</text>
</comment>
<name>A0ABP6QBH0_9ACTN</name>